<keyword evidence="3" id="KW-1185">Reference proteome</keyword>
<dbReference type="PANTHER" id="PTHR43586">
    <property type="entry name" value="CYSTEINE DESULFURASE"/>
    <property type="match status" value="1"/>
</dbReference>
<dbReference type="EMBL" id="JAERRJ010000003">
    <property type="protein sequence ID" value="MBL1074656.1"/>
    <property type="molecule type" value="Genomic_DNA"/>
</dbReference>
<dbReference type="InterPro" id="IPR015421">
    <property type="entry name" value="PyrdxlP-dep_Trfase_major"/>
</dbReference>
<sequence length="351" mass="36816">MTAVSKSTLLPASVREAFAPSVTYLNAASYGLLPRAVAAEVTAAEQERVRGEFDIPAVDAIVDACRASFGRLTGFDGSQVAIGSQVSQLVGLIAESLPDTASVVLPENEFTSVIWPFLARPGLRVRTVPFEDLADAVRPGDDLVAAAVVQSADGRVADIPAVVAAARACGARVLFDVSQAAGWLPVHDSGADFVVSVGYKWLLGPKGSAYLAGTPEALDTLRPLAAGWYAGGDPWQSVYDAPLRLATGARRLDVAPTWPAFRGQRVAFDLIESVGIDAIHRHDVALANRLRAGLGLPEGDSAVVSLAVAPGTIDRLRAAAVIGSMRAGRLRLACHLYNTEDDVDRALEALT</sequence>
<dbReference type="InterPro" id="IPR015422">
    <property type="entry name" value="PyrdxlP-dep_Trfase_small"/>
</dbReference>
<feature type="domain" description="Aminotransferase class V" evidence="1">
    <location>
        <begin position="95"/>
        <end position="294"/>
    </location>
</feature>
<dbReference type="Pfam" id="PF00266">
    <property type="entry name" value="Aminotran_5"/>
    <property type="match status" value="1"/>
</dbReference>
<reference evidence="2 3" key="1">
    <citation type="submission" date="2021-01" db="EMBL/GenBank/DDBJ databases">
        <title>WGS of actinomycetes isolated from Thailand.</title>
        <authorList>
            <person name="Thawai C."/>
        </authorList>
    </citation>
    <scope>NUCLEOTIDE SEQUENCE [LARGE SCALE GENOMIC DNA]</scope>
    <source>
        <strain evidence="2 3">LPG 2</strain>
    </source>
</reference>
<comment type="caution">
    <text evidence="2">The sequence shown here is derived from an EMBL/GenBank/DDBJ whole genome shotgun (WGS) entry which is preliminary data.</text>
</comment>
<dbReference type="Proteomes" id="UP000602198">
    <property type="component" value="Unassembled WGS sequence"/>
</dbReference>
<evidence type="ECO:0000259" key="1">
    <source>
        <dbReference type="Pfam" id="PF00266"/>
    </source>
</evidence>
<dbReference type="Gene3D" id="3.40.640.10">
    <property type="entry name" value="Type I PLP-dependent aspartate aminotransferase-like (Major domain)"/>
    <property type="match status" value="1"/>
</dbReference>
<protein>
    <submittedName>
        <fullName evidence="2">Aminotransferase class V-fold PLP-dependent enzyme</fullName>
    </submittedName>
</protein>
<keyword evidence="2" id="KW-0808">Transferase</keyword>
<dbReference type="GO" id="GO:0008483">
    <property type="term" value="F:transaminase activity"/>
    <property type="evidence" value="ECO:0007669"/>
    <property type="project" value="UniProtKB-KW"/>
</dbReference>
<accession>A0ABS1M2B9</accession>
<dbReference type="InterPro" id="IPR015424">
    <property type="entry name" value="PyrdxlP-dep_Trfase"/>
</dbReference>
<keyword evidence="2" id="KW-0032">Aminotransferase</keyword>
<dbReference type="Gene3D" id="3.90.1150.10">
    <property type="entry name" value="Aspartate Aminotransferase, domain 1"/>
    <property type="match status" value="1"/>
</dbReference>
<evidence type="ECO:0000313" key="3">
    <source>
        <dbReference type="Proteomes" id="UP000602198"/>
    </source>
</evidence>
<dbReference type="PANTHER" id="PTHR43586:SF21">
    <property type="entry name" value="PYRIDOXAL PHOSPHATE (PLP)-DEPENDENT ASPARTATE AMINOTRANSFERASE SUPERFAMILY"/>
    <property type="match status" value="1"/>
</dbReference>
<organism evidence="2 3">
    <name type="scientific">Nocardia acididurans</name>
    <dbReference type="NCBI Taxonomy" id="2802282"/>
    <lineage>
        <taxon>Bacteria</taxon>
        <taxon>Bacillati</taxon>
        <taxon>Actinomycetota</taxon>
        <taxon>Actinomycetes</taxon>
        <taxon>Mycobacteriales</taxon>
        <taxon>Nocardiaceae</taxon>
        <taxon>Nocardia</taxon>
    </lineage>
</organism>
<dbReference type="InterPro" id="IPR000192">
    <property type="entry name" value="Aminotrans_V_dom"/>
</dbReference>
<gene>
    <name evidence="2" type="ORF">JK358_09625</name>
</gene>
<name>A0ABS1M2B9_9NOCA</name>
<dbReference type="SUPFAM" id="SSF53383">
    <property type="entry name" value="PLP-dependent transferases"/>
    <property type="match status" value="1"/>
</dbReference>
<proteinExistence type="predicted"/>
<dbReference type="RefSeq" id="WP_201945744.1">
    <property type="nucleotide sequence ID" value="NZ_JAERRJ010000003.1"/>
</dbReference>
<evidence type="ECO:0000313" key="2">
    <source>
        <dbReference type="EMBL" id="MBL1074656.1"/>
    </source>
</evidence>